<organism evidence="2 3">
    <name type="scientific">Chondrus crispus</name>
    <name type="common">Carrageen Irish moss</name>
    <name type="synonym">Polymorpha crispa</name>
    <dbReference type="NCBI Taxonomy" id="2769"/>
    <lineage>
        <taxon>Eukaryota</taxon>
        <taxon>Rhodophyta</taxon>
        <taxon>Florideophyceae</taxon>
        <taxon>Rhodymeniophycidae</taxon>
        <taxon>Gigartinales</taxon>
        <taxon>Gigartinaceae</taxon>
        <taxon>Chondrus</taxon>
    </lineage>
</organism>
<dbReference type="GeneID" id="17321408"/>
<protein>
    <submittedName>
        <fullName evidence="2">Uncharacterized protein</fullName>
    </submittedName>
</protein>
<dbReference type="Gramene" id="CDF33877">
    <property type="protein sequence ID" value="CDF33877"/>
    <property type="gene ID" value="CHC_T00002458001"/>
</dbReference>
<evidence type="ECO:0000313" key="3">
    <source>
        <dbReference type="Proteomes" id="UP000012073"/>
    </source>
</evidence>
<sequence>MGGESAEAERWGASCSTRTAMLSSPKRATSQYIRPSP</sequence>
<dbReference type="RefSeq" id="XP_005713696.1">
    <property type="nucleotide sequence ID" value="XM_005713639.1"/>
</dbReference>
<dbReference type="KEGG" id="ccp:CHC_T00002458001"/>
<accession>R7Q5S1</accession>
<feature type="compositionally biased region" description="Polar residues" evidence="1">
    <location>
        <begin position="14"/>
        <end position="37"/>
    </location>
</feature>
<dbReference type="EMBL" id="HG001660">
    <property type="protein sequence ID" value="CDF33877.1"/>
    <property type="molecule type" value="Genomic_DNA"/>
</dbReference>
<evidence type="ECO:0000313" key="2">
    <source>
        <dbReference type="EMBL" id="CDF33877.1"/>
    </source>
</evidence>
<dbReference type="AlphaFoldDB" id="R7Q5S1"/>
<evidence type="ECO:0000256" key="1">
    <source>
        <dbReference type="SAM" id="MobiDB-lite"/>
    </source>
</evidence>
<name>R7Q5S1_CHOCR</name>
<proteinExistence type="predicted"/>
<reference evidence="3" key="1">
    <citation type="journal article" date="2013" name="Proc. Natl. Acad. Sci. U.S.A.">
        <title>Genome structure and metabolic features in the red seaweed Chondrus crispus shed light on evolution of the Archaeplastida.</title>
        <authorList>
            <person name="Collen J."/>
            <person name="Porcel B."/>
            <person name="Carre W."/>
            <person name="Ball S.G."/>
            <person name="Chaparro C."/>
            <person name="Tonon T."/>
            <person name="Barbeyron T."/>
            <person name="Michel G."/>
            <person name="Noel B."/>
            <person name="Valentin K."/>
            <person name="Elias M."/>
            <person name="Artiguenave F."/>
            <person name="Arun A."/>
            <person name="Aury J.M."/>
            <person name="Barbosa-Neto J.F."/>
            <person name="Bothwell J.H."/>
            <person name="Bouget F.Y."/>
            <person name="Brillet L."/>
            <person name="Cabello-Hurtado F."/>
            <person name="Capella-Gutierrez S."/>
            <person name="Charrier B."/>
            <person name="Cladiere L."/>
            <person name="Cock J.M."/>
            <person name="Coelho S.M."/>
            <person name="Colleoni C."/>
            <person name="Czjzek M."/>
            <person name="Da Silva C."/>
            <person name="Delage L."/>
            <person name="Denoeud F."/>
            <person name="Deschamps P."/>
            <person name="Dittami S.M."/>
            <person name="Gabaldon T."/>
            <person name="Gachon C.M."/>
            <person name="Groisillier A."/>
            <person name="Herve C."/>
            <person name="Jabbari K."/>
            <person name="Katinka M."/>
            <person name="Kloareg B."/>
            <person name="Kowalczyk N."/>
            <person name="Labadie K."/>
            <person name="Leblanc C."/>
            <person name="Lopez P.J."/>
            <person name="McLachlan D.H."/>
            <person name="Meslet-Cladiere L."/>
            <person name="Moustafa A."/>
            <person name="Nehr Z."/>
            <person name="Nyvall Collen P."/>
            <person name="Panaud O."/>
            <person name="Partensky F."/>
            <person name="Poulain J."/>
            <person name="Rensing S.A."/>
            <person name="Rousvoal S."/>
            <person name="Samson G."/>
            <person name="Symeonidi A."/>
            <person name="Weissenbach J."/>
            <person name="Zambounis A."/>
            <person name="Wincker P."/>
            <person name="Boyen C."/>
        </authorList>
    </citation>
    <scope>NUCLEOTIDE SEQUENCE [LARGE SCALE GENOMIC DNA]</scope>
    <source>
        <strain evidence="3">cv. Stackhouse</strain>
    </source>
</reference>
<feature type="region of interest" description="Disordered" evidence="1">
    <location>
        <begin position="1"/>
        <end position="37"/>
    </location>
</feature>
<dbReference type="Proteomes" id="UP000012073">
    <property type="component" value="Unassembled WGS sequence"/>
</dbReference>
<gene>
    <name evidence="2" type="ORF">CHC_T00002458001</name>
</gene>
<keyword evidence="3" id="KW-1185">Reference proteome</keyword>